<keyword evidence="1" id="KW-0973">c-di-GMP</keyword>
<dbReference type="InterPro" id="IPR009926">
    <property type="entry name" value="T3SS_YcgR_PilZN"/>
</dbReference>
<evidence type="ECO:0000256" key="3">
    <source>
        <dbReference type="ARBA" id="ARBA00023143"/>
    </source>
</evidence>
<organism evidence="6 7">
    <name type="scientific">Vibrio genomosp. F6 str. FF-238</name>
    <dbReference type="NCBI Taxonomy" id="1191298"/>
    <lineage>
        <taxon>Bacteria</taxon>
        <taxon>Pseudomonadati</taxon>
        <taxon>Pseudomonadota</taxon>
        <taxon>Gammaproteobacteria</taxon>
        <taxon>Vibrionales</taxon>
        <taxon>Vibrionaceae</taxon>
        <taxon>Vibrio</taxon>
    </lineage>
</organism>
<evidence type="ECO:0000256" key="1">
    <source>
        <dbReference type="ARBA" id="ARBA00022636"/>
    </source>
</evidence>
<gene>
    <name evidence="6" type="ORF">A130_10355</name>
</gene>
<evidence type="ECO:0000313" key="6">
    <source>
        <dbReference type="EMBL" id="OEE80118.1"/>
    </source>
</evidence>
<dbReference type="GO" id="GO:0035438">
    <property type="term" value="F:cyclic-di-GMP binding"/>
    <property type="evidence" value="ECO:0007669"/>
    <property type="project" value="InterPro"/>
</dbReference>
<reference evidence="6 7" key="1">
    <citation type="journal article" date="2012" name="Science">
        <title>Ecological populations of bacteria act as socially cohesive units of antibiotic production and resistance.</title>
        <authorList>
            <person name="Cordero O.X."/>
            <person name="Wildschutte H."/>
            <person name="Kirkup B."/>
            <person name="Proehl S."/>
            <person name="Ngo L."/>
            <person name="Hussain F."/>
            <person name="Le Roux F."/>
            <person name="Mincer T."/>
            <person name="Polz M.F."/>
        </authorList>
    </citation>
    <scope>NUCLEOTIDE SEQUENCE [LARGE SCALE GENOMIC DNA]</scope>
    <source>
        <strain evidence="6 7">FF-238</strain>
    </source>
</reference>
<feature type="domain" description="PilZ" evidence="4">
    <location>
        <begin position="115"/>
        <end position="205"/>
    </location>
</feature>
<evidence type="ECO:0000259" key="4">
    <source>
        <dbReference type="Pfam" id="PF07238"/>
    </source>
</evidence>
<sequence>MSSKNNNSQDIQKFMKPGMKVSVTLEFGPTDKLIINTHYIGCKDEQYLIIELPIKILEDLSMRQLANVDTVIRGISDTELGHIIAFKTSVINTITKPFPLLFLRAPKQFATKAVREHQRYKLSLPVTVSYQSNVFEGTILDFSVSGCGLLLETRNELVCDTEINVESQLKRFLPSDIKYCIVSVKRHQKGQLVGIKFDNPIIMGDDLKQEILEQAFIAGSI</sequence>
<evidence type="ECO:0000256" key="2">
    <source>
        <dbReference type="ARBA" id="ARBA00022741"/>
    </source>
</evidence>
<dbReference type="InterPro" id="IPR009875">
    <property type="entry name" value="PilZ_domain"/>
</dbReference>
<dbReference type="Proteomes" id="UP000094165">
    <property type="component" value="Unassembled WGS sequence"/>
</dbReference>
<keyword evidence="2" id="KW-0547">Nucleotide-binding</keyword>
<protein>
    <submittedName>
        <fullName evidence="6">Pilus assembly protein PilZ</fullName>
    </submittedName>
</protein>
<proteinExistence type="predicted"/>
<accession>A0A1E5D8N8</accession>
<dbReference type="RefSeq" id="WP_017053569.1">
    <property type="nucleotide sequence ID" value="NZ_AJYW02000011.1"/>
</dbReference>
<dbReference type="Pfam" id="PF12945">
    <property type="entry name" value="PilZNR"/>
    <property type="match status" value="1"/>
</dbReference>
<dbReference type="SUPFAM" id="SSF141371">
    <property type="entry name" value="PilZ domain-like"/>
    <property type="match status" value="2"/>
</dbReference>
<keyword evidence="7" id="KW-1185">Reference proteome</keyword>
<dbReference type="Pfam" id="PF07238">
    <property type="entry name" value="PilZ"/>
    <property type="match status" value="1"/>
</dbReference>
<evidence type="ECO:0000313" key="7">
    <source>
        <dbReference type="Proteomes" id="UP000094165"/>
    </source>
</evidence>
<dbReference type="EMBL" id="AJYW02000011">
    <property type="protein sequence ID" value="OEE80118.1"/>
    <property type="molecule type" value="Genomic_DNA"/>
</dbReference>
<comment type="caution">
    <text evidence="6">The sequence shown here is derived from an EMBL/GenBank/DDBJ whole genome shotgun (WGS) entry which is preliminary data.</text>
</comment>
<name>A0A1E5D8N8_9VIBR</name>
<keyword evidence="3" id="KW-0975">Bacterial flagellum</keyword>
<evidence type="ECO:0000259" key="5">
    <source>
        <dbReference type="Pfam" id="PF12945"/>
    </source>
</evidence>
<dbReference type="InterPro" id="IPR012349">
    <property type="entry name" value="Split_barrel_FMN-bd"/>
</dbReference>
<dbReference type="Gene3D" id="2.40.10.220">
    <property type="entry name" value="predicted glycosyltransferase like domains"/>
    <property type="match status" value="1"/>
</dbReference>
<dbReference type="AlphaFoldDB" id="A0A1E5D8N8"/>
<feature type="domain" description="Type III secretion system flagellar brake protein YcgR PilZN" evidence="5">
    <location>
        <begin position="16"/>
        <end position="106"/>
    </location>
</feature>
<dbReference type="Gene3D" id="2.30.110.10">
    <property type="entry name" value="Electron Transport, Fmn-binding Protein, Chain A"/>
    <property type="match status" value="1"/>
</dbReference>